<dbReference type="EMBL" id="ANOH01000326">
    <property type="protein sequence ID" value="EMI53817.1"/>
    <property type="molecule type" value="Genomic_DNA"/>
</dbReference>
<name>M5TX73_9BACT</name>
<evidence type="ECO:0000313" key="2">
    <source>
        <dbReference type="Proteomes" id="UP000011885"/>
    </source>
</evidence>
<sequence length="40" mass="4237">MVLPTAMAADGVDRRAAVQSLHPAGPFHDGKFARRCTGVE</sequence>
<dbReference type="PATRIC" id="fig|1263870.3.peg.5031"/>
<proteinExistence type="predicted"/>
<keyword evidence="2" id="KW-1185">Reference proteome</keyword>
<accession>M5TX73</accession>
<comment type="caution">
    <text evidence="1">The sequence shown here is derived from an EMBL/GenBank/DDBJ whole genome shotgun (WGS) entry which is preliminary data.</text>
</comment>
<evidence type="ECO:0000313" key="1">
    <source>
        <dbReference type="EMBL" id="EMI53817.1"/>
    </source>
</evidence>
<gene>
    <name evidence="1" type="ORF">RSSM_04754</name>
</gene>
<reference evidence="1 2" key="1">
    <citation type="journal article" date="2013" name="Mar. Genomics">
        <title>Expression of sulfatases in Rhodopirellula baltica and the diversity of sulfatases in the genus Rhodopirellula.</title>
        <authorList>
            <person name="Wegner C.E."/>
            <person name="Richter-Heitmann T."/>
            <person name="Klindworth A."/>
            <person name="Klockow C."/>
            <person name="Richter M."/>
            <person name="Achstetter T."/>
            <person name="Glockner F.O."/>
            <person name="Harder J."/>
        </authorList>
    </citation>
    <scope>NUCLEOTIDE SEQUENCE [LARGE SCALE GENOMIC DNA]</scope>
    <source>
        <strain evidence="1 2">SM41</strain>
    </source>
</reference>
<dbReference type="Proteomes" id="UP000011885">
    <property type="component" value="Unassembled WGS sequence"/>
</dbReference>
<protein>
    <submittedName>
        <fullName evidence="1">Uncharacterized protein</fullName>
    </submittedName>
</protein>
<dbReference type="AlphaFoldDB" id="M5TX73"/>
<organism evidence="1 2">
    <name type="scientific">Rhodopirellula sallentina SM41</name>
    <dbReference type="NCBI Taxonomy" id="1263870"/>
    <lineage>
        <taxon>Bacteria</taxon>
        <taxon>Pseudomonadati</taxon>
        <taxon>Planctomycetota</taxon>
        <taxon>Planctomycetia</taxon>
        <taxon>Pirellulales</taxon>
        <taxon>Pirellulaceae</taxon>
        <taxon>Rhodopirellula</taxon>
    </lineage>
</organism>